<dbReference type="Proteomes" id="UP000037460">
    <property type="component" value="Unassembled WGS sequence"/>
</dbReference>
<keyword evidence="6" id="KW-1185">Reference proteome</keyword>
<evidence type="ECO:0000256" key="1">
    <source>
        <dbReference type="ARBA" id="ARBA00009374"/>
    </source>
</evidence>
<dbReference type="InterPro" id="IPR007650">
    <property type="entry name" value="Zf-FLZ_dom"/>
</dbReference>
<accession>A0A0M0JGS5</accession>
<dbReference type="Pfam" id="PF04570">
    <property type="entry name" value="zf-FLZ"/>
    <property type="match status" value="1"/>
</dbReference>
<feature type="domain" description="FLZ-type" evidence="4">
    <location>
        <begin position="117"/>
        <end position="152"/>
    </location>
</feature>
<evidence type="ECO:0000313" key="6">
    <source>
        <dbReference type="Proteomes" id="UP000037460"/>
    </source>
</evidence>
<proteinExistence type="inferred from homology"/>
<feature type="region of interest" description="Disordered" evidence="3">
    <location>
        <begin position="1"/>
        <end position="21"/>
    </location>
</feature>
<name>A0A0M0JGS5_9EUKA</name>
<gene>
    <name evidence="5" type="ORF">Ctob_009323</name>
</gene>
<reference evidence="6" key="1">
    <citation type="journal article" date="2015" name="PLoS Genet.">
        <title>Genome Sequence and Transcriptome Analyses of Chrysochromulina tobin: Metabolic Tools for Enhanced Algal Fitness in the Prominent Order Prymnesiales (Haptophyceae).</title>
        <authorList>
            <person name="Hovde B.T."/>
            <person name="Deodato C.R."/>
            <person name="Hunsperger H.M."/>
            <person name="Ryken S.A."/>
            <person name="Yost W."/>
            <person name="Jha R.K."/>
            <person name="Patterson J."/>
            <person name="Monnat R.J. Jr."/>
            <person name="Barlow S.B."/>
            <person name="Starkenburg S.R."/>
            <person name="Cattolico R.A."/>
        </authorList>
    </citation>
    <scope>NUCLEOTIDE SEQUENCE</scope>
    <source>
        <strain evidence="6">CCMP291</strain>
    </source>
</reference>
<dbReference type="EMBL" id="JWZX01002926">
    <property type="protein sequence ID" value="KOO25816.1"/>
    <property type="molecule type" value="Genomic_DNA"/>
</dbReference>
<evidence type="ECO:0000259" key="4">
    <source>
        <dbReference type="Pfam" id="PF04570"/>
    </source>
</evidence>
<dbReference type="GO" id="GO:0046872">
    <property type="term" value="F:metal ion binding"/>
    <property type="evidence" value="ECO:0007669"/>
    <property type="project" value="UniProtKB-KW"/>
</dbReference>
<dbReference type="AlphaFoldDB" id="A0A0M0JGS5"/>
<organism evidence="5 6">
    <name type="scientific">Chrysochromulina tobinii</name>
    <dbReference type="NCBI Taxonomy" id="1460289"/>
    <lineage>
        <taxon>Eukaryota</taxon>
        <taxon>Haptista</taxon>
        <taxon>Haptophyta</taxon>
        <taxon>Prymnesiophyceae</taxon>
        <taxon>Prymnesiales</taxon>
        <taxon>Chrysochromulinaceae</taxon>
        <taxon>Chrysochromulina</taxon>
    </lineage>
</organism>
<protein>
    <recommendedName>
        <fullName evidence="4">FLZ-type domain-containing protein</fullName>
    </recommendedName>
</protein>
<comment type="similarity">
    <text evidence="1">Belongs to the FLZ family.</text>
</comment>
<evidence type="ECO:0000256" key="3">
    <source>
        <dbReference type="SAM" id="MobiDB-lite"/>
    </source>
</evidence>
<comment type="caution">
    <text evidence="5">The sequence shown here is derived from an EMBL/GenBank/DDBJ whole genome shotgun (WGS) entry which is preliminary data.</text>
</comment>
<evidence type="ECO:0000313" key="5">
    <source>
        <dbReference type="EMBL" id="KOO25816.1"/>
    </source>
</evidence>
<evidence type="ECO:0000256" key="2">
    <source>
        <dbReference type="ARBA" id="ARBA00022723"/>
    </source>
</evidence>
<sequence>MGSNSATALPPTANAGSAPATDFHPASDSSIIIRLAAPLEPLAKADGAAPSNGAGAPLTAVPLVPAPEQSYSLSHSDGGMMPYIRKGPPSLLGGAASATSLPMMLTGSLMAAAAEQPPIPTILHQCSYCKKHINGSVYMLHDLPYCSADCRLKGCRSESHGASSAAAQAKVHGVPPAILRPNSSGLTAESSTGASTGLMATYRTWM</sequence>
<keyword evidence="2" id="KW-0479">Metal-binding</keyword>